<reference evidence="2 3" key="1">
    <citation type="submission" date="2012-12" db="EMBL/GenBank/DDBJ databases">
        <title>Genome Assembly of Photobacterium sp. AK15.</title>
        <authorList>
            <person name="Khatri I."/>
            <person name="Vaidya B."/>
            <person name="Srinivas T.N.R."/>
            <person name="Subramanian S."/>
            <person name="Pinnaka A."/>
        </authorList>
    </citation>
    <scope>NUCLEOTIDE SEQUENCE [LARGE SCALE GENOMIC DNA]</scope>
    <source>
        <strain evidence="2 3">AK15</strain>
    </source>
</reference>
<dbReference type="OrthoDB" id="6277575at2"/>
<accession>L8JB33</accession>
<evidence type="ECO:0000256" key="1">
    <source>
        <dbReference type="SAM" id="Coils"/>
    </source>
</evidence>
<name>L8JB33_9GAMM</name>
<evidence type="ECO:0000313" key="3">
    <source>
        <dbReference type="Proteomes" id="UP000011134"/>
    </source>
</evidence>
<feature type="coiled-coil region" evidence="1">
    <location>
        <begin position="86"/>
        <end position="113"/>
    </location>
</feature>
<gene>
    <name evidence="2" type="ORF">C942_00512</name>
</gene>
<evidence type="ECO:0000313" key="2">
    <source>
        <dbReference type="EMBL" id="ELR66070.1"/>
    </source>
</evidence>
<proteinExistence type="predicted"/>
<dbReference type="EMBL" id="AMZO01000013">
    <property type="protein sequence ID" value="ELR66070.1"/>
    <property type="molecule type" value="Genomic_DNA"/>
</dbReference>
<organism evidence="2 3">
    <name type="scientific">Photobacterium marinum</name>
    <dbReference type="NCBI Taxonomy" id="1056511"/>
    <lineage>
        <taxon>Bacteria</taxon>
        <taxon>Pseudomonadati</taxon>
        <taxon>Pseudomonadota</taxon>
        <taxon>Gammaproteobacteria</taxon>
        <taxon>Vibrionales</taxon>
        <taxon>Vibrionaceae</taxon>
        <taxon>Photobacterium</taxon>
    </lineage>
</organism>
<sequence length="1148" mass="125343">MAIVVKVDKSQILSGQTSDSYVVRKQAGSTIIVRSQILDKTKSLRELKDFPDSYTGAAGKVIAVDKNEIGVYFKEISPSSLNVYTKEEVNKDIENLQLNKANLKDSNTFTSNQTVKGDITISQNEDKANTTTFKVIDGGLNVDLVNQNESQIVNFNLSNLDQSRSSDKGKDSNSGLIKFQQNKEGTKILVGNDEVLTTETVSKNIPTQGVMEAMLAANNDRFAASGFVHMGQNYPPATGIINDGMWSYIHGAFPNRLFLGATSKPNAHLGGSKTVTPYVNIAGFISNLANINSINESQLVFPEAEKGTRTYNSKTGETVDYLTDIDPKYGDVAPTVSEAVSRAWEFELKNGDFRFEDSHWSKQGGGIFDLSGGRAKISGRNAFIETSSRISFVAGEEYVIAGYVSELVGSVQFRVRDTSGYQLAKSISSNGYHEVKFTATTTGSFSLLFYCSGTGATVELRNCSVRKASEQVVTERVDLVAIEAFMRPIHKGDHVYPNGCIQSLATKMNGIVTSDDASRPDSFFAMYDGQVGLRGRGVNFHACSANDQDVLTNDPDNNIYRMVDGTICQWSIRARTFKGVGNGDWFNTMPLATDLKFNNVNFVKPQGIKDGIESPFGEHNKGSSGYFAKSSNVKFNGGAGVFGAINPSNTGYDKTIAYNGLCFLLPICTVPRLNQGADHPSLNPMGTAGWRRGDGDSNTYTWWGVSSHLQKTSKDCFKYLPSGSQEGGGGNWGGQIGHSPKRPDGRFHNAIYADGLGGVNDLRLSAHKVTAEDYARVDAKVKAGTYRGAEKLKLIRISQNPTLNTVSTTPYWFLDNKFVGLVDNGEFTKVHIVDGNTVIASLQRHELFYTTAKLDGASNEVYIRTKDSYPRTPDTYIVFEMEADISVSGEFQMTEVIGSPDNIVKCETLKNGWLGVWNPIIPDGNPATWFKFSRKSFVKTSSGVNTKDNGLTWVNSTPYIDPITNATTLGGHNAAGRIGVYPYKAFAHQVEDCNNSPVQDFIAGIGDVFATQAYLSQRGGLLAEALITKIPTATAAKRYLQTLALQTKTLLDNKLNSDSIYSCQHVEVSMLGGDNSPAVKCLDTRSAVNDQAYLDYHFKELVWDETSKSWGDESNQMPIGNKTAVMTDNNGNSVLFGTKRLTMPIGWL</sequence>
<dbReference type="RefSeq" id="WP_007465138.1">
    <property type="nucleotide sequence ID" value="NZ_AMZO01000013.1"/>
</dbReference>
<keyword evidence="1" id="KW-0175">Coiled coil</keyword>
<dbReference type="Proteomes" id="UP000011134">
    <property type="component" value="Unassembled WGS sequence"/>
</dbReference>
<comment type="caution">
    <text evidence="2">The sequence shown here is derived from an EMBL/GenBank/DDBJ whole genome shotgun (WGS) entry which is preliminary data.</text>
</comment>
<dbReference type="AlphaFoldDB" id="L8JB33"/>
<keyword evidence="3" id="KW-1185">Reference proteome</keyword>
<dbReference type="PATRIC" id="fig|1056511.3.peg.2001"/>
<protein>
    <submittedName>
        <fullName evidence="2">Uncharacterized protein</fullName>
    </submittedName>
</protein>